<proteinExistence type="predicted"/>
<evidence type="ECO:0000256" key="1">
    <source>
        <dbReference type="SAM" id="Phobius"/>
    </source>
</evidence>
<dbReference type="KEGG" id="sphk:SKP52_14730"/>
<protein>
    <submittedName>
        <fullName evidence="2">Putative membrane protein</fullName>
    </submittedName>
</protein>
<dbReference type="RefSeq" id="WP_039575868.1">
    <property type="nucleotide sequence ID" value="NZ_CP009122.1"/>
</dbReference>
<accession>A0A0A7PKR8</accession>
<feature type="transmembrane region" description="Helical" evidence="1">
    <location>
        <begin position="88"/>
        <end position="110"/>
    </location>
</feature>
<evidence type="ECO:0000313" key="3">
    <source>
        <dbReference type="Proteomes" id="UP000030907"/>
    </source>
</evidence>
<dbReference type="OrthoDB" id="7451353at2"/>
<dbReference type="EMBL" id="CP009122">
    <property type="protein sequence ID" value="AJA09828.1"/>
    <property type="molecule type" value="Genomic_DNA"/>
</dbReference>
<keyword evidence="1" id="KW-0812">Transmembrane</keyword>
<keyword evidence="3" id="KW-1185">Reference proteome</keyword>
<reference evidence="2 3" key="1">
    <citation type="journal article" date="2015" name="Int. J. Syst. Evol. Microbiol.">
        <title>Description of Sphingopyxis fribergensis sp. nov. - a soil bacterium with the ability to degrade styrene and phenylacetic acid.</title>
        <authorList>
            <person name="Oelschlagel M."/>
            <person name="Ruckert C."/>
            <person name="Kalinowski J."/>
            <person name="Schmidt G."/>
            <person name="Schlomann M."/>
            <person name="Tischler D."/>
        </authorList>
    </citation>
    <scope>NUCLEOTIDE SEQUENCE [LARGE SCALE GENOMIC DNA]</scope>
    <source>
        <strain evidence="2 3">Kp5.2</strain>
    </source>
</reference>
<dbReference type="STRING" id="1515612.SKP52_14730"/>
<dbReference type="Proteomes" id="UP000030907">
    <property type="component" value="Chromosome"/>
</dbReference>
<sequence length="111" mass="11735">MAEPAPGPERTRAGCVAAGALFAIVAILGWLIAITAYGLVVEQWEMIEVRREFSYDWVFLWAPLFAIGLGLATAFLASRRASAARMTLLITVTGAIALLAGVVLFGLGGLI</sequence>
<gene>
    <name evidence="2" type="ORF">SKP52_14730</name>
</gene>
<name>A0A0A7PKR8_9SPHN</name>
<keyword evidence="1" id="KW-1133">Transmembrane helix</keyword>
<keyword evidence="1" id="KW-0472">Membrane</keyword>
<dbReference type="AlphaFoldDB" id="A0A0A7PKR8"/>
<feature type="transmembrane region" description="Helical" evidence="1">
    <location>
        <begin position="57"/>
        <end position="76"/>
    </location>
</feature>
<dbReference type="HOGENOM" id="CLU_2156731_0_0_5"/>
<organism evidence="2 3">
    <name type="scientific">Sphingopyxis fribergensis</name>
    <dbReference type="NCBI Taxonomy" id="1515612"/>
    <lineage>
        <taxon>Bacteria</taxon>
        <taxon>Pseudomonadati</taxon>
        <taxon>Pseudomonadota</taxon>
        <taxon>Alphaproteobacteria</taxon>
        <taxon>Sphingomonadales</taxon>
        <taxon>Sphingomonadaceae</taxon>
        <taxon>Sphingopyxis</taxon>
    </lineage>
</organism>
<evidence type="ECO:0000313" key="2">
    <source>
        <dbReference type="EMBL" id="AJA09828.1"/>
    </source>
</evidence>
<feature type="transmembrane region" description="Helical" evidence="1">
    <location>
        <begin position="12"/>
        <end position="37"/>
    </location>
</feature>